<reference evidence="17 18" key="1">
    <citation type="submission" date="2021-01" db="EMBL/GenBank/DDBJ databases">
        <title>Whole genome shotgun sequence of Microbispora corallina NBRC 16416.</title>
        <authorList>
            <person name="Komaki H."/>
            <person name="Tamura T."/>
        </authorList>
    </citation>
    <scope>NUCLEOTIDE SEQUENCE [LARGE SCALE GENOMIC DNA]</scope>
    <source>
        <strain evidence="17 18">NBRC 16416</strain>
    </source>
</reference>
<dbReference type="EMBL" id="BOOC01000002">
    <property type="protein sequence ID" value="GIH37714.1"/>
    <property type="molecule type" value="Genomic_DNA"/>
</dbReference>
<dbReference type="Gene3D" id="1.10.8.50">
    <property type="match status" value="1"/>
</dbReference>
<keyword evidence="12" id="KW-0326">Glycosidase</keyword>
<keyword evidence="17" id="KW-0540">Nuclease</keyword>
<keyword evidence="3" id="KW-0479">Metal-binding</keyword>
<feature type="domain" description="FPG-type" evidence="15">
    <location>
        <begin position="236"/>
        <end position="274"/>
    </location>
</feature>
<feature type="domain" description="Formamidopyrimidine-DNA glycosylase catalytic" evidence="16">
    <location>
        <begin position="2"/>
        <end position="92"/>
    </location>
</feature>
<dbReference type="EC" id="4.2.99.18" evidence="2"/>
<evidence type="ECO:0000256" key="7">
    <source>
        <dbReference type="ARBA" id="ARBA00022833"/>
    </source>
</evidence>
<dbReference type="PROSITE" id="PS51066">
    <property type="entry name" value="ZF_FPG_2"/>
    <property type="match status" value="1"/>
</dbReference>
<evidence type="ECO:0000256" key="13">
    <source>
        <dbReference type="ARBA" id="ARBA00044632"/>
    </source>
</evidence>
<comment type="catalytic activity">
    <reaction evidence="13">
        <text>2'-deoxyribonucleotide-(2'-deoxyribose 5'-phosphate)-2'-deoxyribonucleotide-DNA = a 3'-end 2'-deoxyribonucleotide-(2,3-dehydro-2,3-deoxyribose 5'-phosphate)-DNA + a 5'-end 5'-phospho-2'-deoxyribonucleoside-DNA + H(+)</text>
        <dbReference type="Rhea" id="RHEA:66592"/>
        <dbReference type="Rhea" id="RHEA-COMP:13180"/>
        <dbReference type="Rhea" id="RHEA-COMP:16897"/>
        <dbReference type="Rhea" id="RHEA-COMP:17067"/>
        <dbReference type="ChEBI" id="CHEBI:15378"/>
        <dbReference type="ChEBI" id="CHEBI:136412"/>
        <dbReference type="ChEBI" id="CHEBI:157695"/>
        <dbReference type="ChEBI" id="CHEBI:167181"/>
        <dbReference type="EC" id="4.2.99.18"/>
    </reaction>
</comment>
<dbReference type="SMART" id="SM00898">
    <property type="entry name" value="Fapy_DNA_glyco"/>
    <property type="match status" value="1"/>
</dbReference>
<dbReference type="InterPro" id="IPR015887">
    <property type="entry name" value="DNA_glyclase_Znf_dom_DNA_BS"/>
</dbReference>
<keyword evidence="11" id="KW-0511">Multifunctional enzyme</keyword>
<keyword evidence="5 14" id="KW-0863">Zinc-finger</keyword>
<sequence length="275" mass="29994">MPEGDAVYRTAKRLREALDGRMLTRSDFRVPRYATADLRGRTVLTTISRGKHLLTRVEGGLTVHTHLRMDGTWRVSPAGQAGQAYGRPGGRGRSGVPGGDVVRLILANARWQAVGIKLGMVDLVPTDREDRVVGHLGPDLLGPDWDAALAARNLRRDPGRTIGEALLDQRDLAGIGTIWRAETLWAARLSPWRTVGSITPDELEALAGLAHELMEASKDAPLPVTTGDARPGRSLLVYGRAHRPCRRCGSEISSGDIGAQPYERLIYWCRACQAD</sequence>
<dbReference type="PROSITE" id="PS01242">
    <property type="entry name" value="ZF_FPG_1"/>
    <property type="match status" value="1"/>
</dbReference>
<organism evidence="17 18">
    <name type="scientific">Microbispora corallina</name>
    <dbReference type="NCBI Taxonomy" id="83302"/>
    <lineage>
        <taxon>Bacteria</taxon>
        <taxon>Bacillati</taxon>
        <taxon>Actinomycetota</taxon>
        <taxon>Actinomycetes</taxon>
        <taxon>Streptosporangiales</taxon>
        <taxon>Streptosporangiaceae</taxon>
        <taxon>Microbispora</taxon>
    </lineage>
</organism>
<dbReference type="SUPFAM" id="SSF46946">
    <property type="entry name" value="S13-like H2TH domain"/>
    <property type="match status" value="1"/>
</dbReference>
<dbReference type="Proteomes" id="UP000603904">
    <property type="component" value="Unassembled WGS sequence"/>
</dbReference>
<keyword evidence="8" id="KW-0238">DNA-binding</keyword>
<evidence type="ECO:0000256" key="14">
    <source>
        <dbReference type="PROSITE-ProRule" id="PRU00391"/>
    </source>
</evidence>
<evidence type="ECO:0000256" key="9">
    <source>
        <dbReference type="ARBA" id="ARBA00023204"/>
    </source>
</evidence>
<dbReference type="Pfam" id="PF01149">
    <property type="entry name" value="Fapy_DNA_glyco"/>
    <property type="match status" value="1"/>
</dbReference>
<evidence type="ECO:0000256" key="3">
    <source>
        <dbReference type="ARBA" id="ARBA00022723"/>
    </source>
</evidence>
<dbReference type="InterPro" id="IPR000214">
    <property type="entry name" value="Znf_DNA_glyclase/AP_lyase"/>
</dbReference>
<evidence type="ECO:0000256" key="1">
    <source>
        <dbReference type="ARBA" id="ARBA00009409"/>
    </source>
</evidence>
<evidence type="ECO:0000256" key="4">
    <source>
        <dbReference type="ARBA" id="ARBA00022763"/>
    </source>
</evidence>
<proteinExistence type="inferred from homology"/>
<evidence type="ECO:0000259" key="16">
    <source>
        <dbReference type="PROSITE" id="PS51068"/>
    </source>
</evidence>
<dbReference type="InterPro" id="IPR010979">
    <property type="entry name" value="Ribosomal_uS13-like_H2TH"/>
</dbReference>
<dbReference type="RefSeq" id="WP_204055423.1">
    <property type="nucleotide sequence ID" value="NZ_BAAAGP010000001.1"/>
</dbReference>
<evidence type="ECO:0000256" key="10">
    <source>
        <dbReference type="ARBA" id="ARBA00023239"/>
    </source>
</evidence>
<dbReference type="GO" id="GO:0004519">
    <property type="term" value="F:endonuclease activity"/>
    <property type="evidence" value="ECO:0007669"/>
    <property type="project" value="UniProtKB-KW"/>
</dbReference>
<dbReference type="SUPFAM" id="SSF81624">
    <property type="entry name" value="N-terminal domain of MutM-like DNA repair proteins"/>
    <property type="match status" value="1"/>
</dbReference>
<dbReference type="InterPro" id="IPR035937">
    <property type="entry name" value="FPG_N"/>
</dbReference>
<evidence type="ECO:0000256" key="5">
    <source>
        <dbReference type="ARBA" id="ARBA00022771"/>
    </source>
</evidence>
<dbReference type="Gene3D" id="3.20.190.10">
    <property type="entry name" value="MutM-like, N-terminal"/>
    <property type="match status" value="1"/>
</dbReference>
<evidence type="ECO:0000256" key="6">
    <source>
        <dbReference type="ARBA" id="ARBA00022801"/>
    </source>
</evidence>
<evidence type="ECO:0000256" key="2">
    <source>
        <dbReference type="ARBA" id="ARBA00012720"/>
    </source>
</evidence>
<evidence type="ECO:0000259" key="15">
    <source>
        <dbReference type="PROSITE" id="PS51066"/>
    </source>
</evidence>
<protein>
    <recommendedName>
        <fullName evidence="2">DNA-(apurinic or apyrimidinic site) lyase</fullName>
        <ecNumber evidence="2">4.2.99.18</ecNumber>
    </recommendedName>
</protein>
<evidence type="ECO:0000256" key="11">
    <source>
        <dbReference type="ARBA" id="ARBA00023268"/>
    </source>
</evidence>
<evidence type="ECO:0000256" key="12">
    <source>
        <dbReference type="ARBA" id="ARBA00023295"/>
    </source>
</evidence>
<name>A0ABQ4FSA5_9ACTN</name>
<keyword evidence="9" id="KW-0234">DNA repair</keyword>
<evidence type="ECO:0000256" key="8">
    <source>
        <dbReference type="ARBA" id="ARBA00023125"/>
    </source>
</evidence>
<keyword evidence="10" id="KW-0456">Lyase</keyword>
<comment type="similarity">
    <text evidence="1">Belongs to the FPG family.</text>
</comment>
<evidence type="ECO:0000313" key="17">
    <source>
        <dbReference type="EMBL" id="GIH37714.1"/>
    </source>
</evidence>
<dbReference type="PANTHER" id="PTHR42697:SF1">
    <property type="entry name" value="ENDONUCLEASE 8"/>
    <property type="match status" value="1"/>
</dbReference>
<dbReference type="InterPro" id="IPR012319">
    <property type="entry name" value="FPG_cat"/>
</dbReference>
<dbReference type="Pfam" id="PF06831">
    <property type="entry name" value="H2TH"/>
    <property type="match status" value="1"/>
</dbReference>
<evidence type="ECO:0000313" key="18">
    <source>
        <dbReference type="Proteomes" id="UP000603904"/>
    </source>
</evidence>
<dbReference type="SUPFAM" id="SSF57716">
    <property type="entry name" value="Glucocorticoid receptor-like (DNA-binding domain)"/>
    <property type="match status" value="1"/>
</dbReference>
<dbReference type="InterPro" id="IPR044090">
    <property type="entry name" value="Nei2_N"/>
</dbReference>
<dbReference type="InterPro" id="IPR015886">
    <property type="entry name" value="H2TH_FPG"/>
</dbReference>
<dbReference type="PANTHER" id="PTHR42697">
    <property type="entry name" value="ENDONUCLEASE 8"/>
    <property type="match status" value="1"/>
</dbReference>
<dbReference type="SMART" id="SM01232">
    <property type="entry name" value="H2TH"/>
    <property type="match status" value="1"/>
</dbReference>
<keyword evidence="6" id="KW-0378">Hydrolase</keyword>
<keyword evidence="17" id="KW-0255">Endonuclease</keyword>
<keyword evidence="18" id="KW-1185">Reference proteome</keyword>
<accession>A0ABQ4FSA5</accession>
<dbReference type="CDD" id="cd08971">
    <property type="entry name" value="AcNei2_N"/>
    <property type="match status" value="1"/>
</dbReference>
<keyword evidence="4" id="KW-0227">DNA damage</keyword>
<dbReference type="PROSITE" id="PS51068">
    <property type="entry name" value="FPG_CAT"/>
    <property type="match status" value="1"/>
</dbReference>
<gene>
    <name evidence="17" type="primary">nei</name>
    <name evidence="17" type="ORF">Mco01_07140</name>
</gene>
<comment type="caution">
    <text evidence="17">The sequence shown here is derived from an EMBL/GenBank/DDBJ whole genome shotgun (WGS) entry which is preliminary data.</text>
</comment>
<keyword evidence="7" id="KW-0862">Zinc</keyword>